<dbReference type="Proteomes" id="UP000234328">
    <property type="component" value="Unassembled WGS sequence"/>
</dbReference>
<proteinExistence type="predicted"/>
<evidence type="ECO:0000313" key="1">
    <source>
        <dbReference type="EMBL" id="PLC53972.1"/>
    </source>
</evidence>
<evidence type="ECO:0000313" key="2">
    <source>
        <dbReference type="Proteomes" id="UP000234328"/>
    </source>
</evidence>
<dbReference type="AlphaFoldDB" id="A0A2N4UG29"/>
<gene>
    <name evidence="1" type="ORF">CR155_11125</name>
</gene>
<sequence length="63" mass="7127">MIESLGEVKRGNPDAMPEAFCIVVKEPDMERPLFHAERHVGREIDEASGRKAGALNDEFWSEK</sequence>
<reference evidence="1 2" key="1">
    <citation type="submission" date="2017-10" db="EMBL/GenBank/DDBJ databases">
        <title>Two draft genome sequences of Pusillimonas sp. strains isolated from a nitrate- and radionuclide-contaminated groundwater in Russia.</title>
        <authorList>
            <person name="Grouzdev D.S."/>
            <person name="Tourova T.P."/>
            <person name="Goeva M.A."/>
            <person name="Babich T.L."/>
            <person name="Sokolova D.S."/>
            <person name="Abdullin R."/>
            <person name="Poltaraus A.B."/>
            <person name="Toshchakov S.V."/>
            <person name="Nazina T.N."/>
        </authorList>
    </citation>
    <scope>NUCLEOTIDE SEQUENCE [LARGE SCALE GENOMIC DNA]</scope>
    <source>
        <strain evidence="1 2">JR1/69-2-13</strain>
    </source>
</reference>
<protein>
    <submittedName>
        <fullName evidence="1">Uncharacterized protein</fullName>
    </submittedName>
</protein>
<accession>A0A2N4UG29</accession>
<keyword evidence="2" id="KW-1185">Reference proteome</keyword>
<comment type="caution">
    <text evidence="1">The sequence shown here is derived from an EMBL/GenBank/DDBJ whole genome shotgun (WGS) entry which is preliminary data.</text>
</comment>
<organism evidence="1 2">
    <name type="scientific">Pollutimonas nitritireducens</name>
    <dbReference type="NCBI Taxonomy" id="2045209"/>
    <lineage>
        <taxon>Bacteria</taxon>
        <taxon>Pseudomonadati</taxon>
        <taxon>Pseudomonadota</taxon>
        <taxon>Betaproteobacteria</taxon>
        <taxon>Burkholderiales</taxon>
        <taxon>Alcaligenaceae</taxon>
        <taxon>Pollutimonas</taxon>
    </lineage>
</organism>
<dbReference type="EMBL" id="PDNV01000006">
    <property type="protein sequence ID" value="PLC53972.1"/>
    <property type="molecule type" value="Genomic_DNA"/>
</dbReference>
<name>A0A2N4UG29_9BURK</name>
<dbReference type="RefSeq" id="WP_102070089.1">
    <property type="nucleotide sequence ID" value="NZ_PDNV01000006.1"/>
</dbReference>